<accession>A0A917XBP4</accession>
<proteinExistence type="predicted"/>
<protein>
    <submittedName>
        <fullName evidence="1">Uncharacterized protein</fullName>
    </submittedName>
</protein>
<evidence type="ECO:0000313" key="1">
    <source>
        <dbReference type="EMBL" id="GGN05235.1"/>
    </source>
</evidence>
<reference evidence="1" key="2">
    <citation type="submission" date="2020-09" db="EMBL/GenBank/DDBJ databases">
        <authorList>
            <person name="Sun Q."/>
            <person name="Zhou Y."/>
        </authorList>
    </citation>
    <scope>NUCLEOTIDE SEQUENCE</scope>
    <source>
        <strain evidence="1">CGMCC 4.7110</strain>
    </source>
</reference>
<organism evidence="1 2">
    <name type="scientific">Streptomyces fuscichromogenes</name>
    <dbReference type="NCBI Taxonomy" id="1324013"/>
    <lineage>
        <taxon>Bacteria</taxon>
        <taxon>Bacillati</taxon>
        <taxon>Actinomycetota</taxon>
        <taxon>Actinomycetes</taxon>
        <taxon>Kitasatosporales</taxon>
        <taxon>Streptomycetaceae</taxon>
        <taxon>Streptomyces</taxon>
    </lineage>
</organism>
<name>A0A917XBP4_9ACTN</name>
<dbReference type="EMBL" id="BMML01000005">
    <property type="protein sequence ID" value="GGN05235.1"/>
    <property type="molecule type" value="Genomic_DNA"/>
</dbReference>
<comment type="caution">
    <text evidence="1">The sequence shown here is derived from an EMBL/GenBank/DDBJ whole genome shotgun (WGS) entry which is preliminary data.</text>
</comment>
<evidence type="ECO:0000313" key="2">
    <source>
        <dbReference type="Proteomes" id="UP000653411"/>
    </source>
</evidence>
<reference evidence="1" key="1">
    <citation type="journal article" date="2014" name="Int. J. Syst. Evol. Microbiol.">
        <title>Complete genome sequence of Corynebacterium casei LMG S-19264T (=DSM 44701T), isolated from a smear-ripened cheese.</title>
        <authorList>
            <consortium name="US DOE Joint Genome Institute (JGI-PGF)"/>
            <person name="Walter F."/>
            <person name="Albersmeier A."/>
            <person name="Kalinowski J."/>
            <person name="Ruckert C."/>
        </authorList>
    </citation>
    <scope>NUCLEOTIDE SEQUENCE</scope>
    <source>
        <strain evidence="1">CGMCC 4.7110</strain>
    </source>
</reference>
<dbReference type="AlphaFoldDB" id="A0A917XBP4"/>
<keyword evidence="2" id="KW-1185">Reference proteome</keyword>
<gene>
    <name evidence="1" type="ORF">GCM10011578_028900</name>
</gene>
<sequence length="108" mass="11306">MAKYGFHTLGHGIGVDVFQDAAQSRCRGGGALGSAGHDGRVRTRGRTGRRAVPSYAAALRVRPVDGVALPRCGCDPMVIPFVGRICPAGRTRGRCPKARAYSRGGTVV</sequence>
<dbReference type="Proteomes" id="UP000653411">
    <property type="component" value="Unassembled WGS sequence"/>
</dbReference>